<feature type="region of interest" description="Disordered" evidence="1">
    <location>
        <begin position="345"/>
        <end position="378"/>
    </location>
</feature>
<dbReference type="GO" id="GO:0004175">
    <property type="term" value="F:endopeptidase activity"/>
    <property type="evidence" value="ECO:0007669"/>
    <property type="project" value="TreeGrafter"/>
</dbReference>
<feature type="region of interest" description="Disordered" evidence="1">
    <location>
        <begin position="303"/>
        <end position="324"/>
    </location>
</feature>
<dbReference type="GO" id="GO:0007165">
    <property type="term" value="P:signal transduction"/>
    <property type="evidence" value="ECO:0007669"/>
    <property type="project" value="TreeGrafter"/>
</dbReference>
<sequence>MSLFRACLLTPLLSLSSLLPAAESRPLLDKLPQNSIQSAFQILRRDYIRREDLSYEELNRAALQGLLERLDFGAELVPAKSDENPLVPYVHAEFLAPDVAYLRPETFTQGEGALFETALKGILEKKAKHLILDLRAGGKGLFEEAAAVLQTFLPAGELMFKMKQLHSDDAELFISKGSPLWTGRVVVLIDGETGHAAEAVAAVLHAQGRTLLIGEKTRGATVRYSDVTLDDHTILRYASAEMLLPDGTSRFKVGLEPTFNIVGNLKQKHLAFEGSRGKSHLPYVNDRVRPRFNERALVHDQNPELDDYIRRSKGQSLPGDEGQTRDVVTQRAIDFILAGDFGSASKIDWQPKHNPAEGPVESIPKAVPADPSATNPDQ</sequence>
<evidence type="ECO:0000313" key="5">
    <source>
        <dbReference type="Proteomes" id="UP000253426"/>
    </source>
</evidence>
<gene>
    <name evidence="4" type="ORF">DES53_107235</name>
</gene>
<dbReference type="InterPro" id="IPR005151">
    <property type="entry name" value="Tail-specific_protease"/>
</dbReference>
<feature type="signal peptide" evidence="2">
    <location>
        <begin position="1"/>
        <end position="21"/>
    </location>
</feature>
<feature type="chain" id="PRO_5016662270" evidence="2">
    <location>
        <begin position="22"/>
        <end position="378"/>
    </location>
</feature>
<dbReference type="Proteomes" id="UP000253426">
    <property type="component" value="Unassembled WGS sequence"/>
</dbReference>
<reference evidence="4 5" key="1">
    <citation type="submission" date="2018-06" db="EMBL/GenBank/DDBJ databases">
        <title>Genomic Encyclopedia of Type Strains, Phase IV (KMG-IV): sequencing the most valuable type-strain genomes for metagenomic binning, comparative biology and taxonomic classification.</title>
        <authorList>
            <person name="Goeker M."/>
        </authorList>
    </citation>
    <scope>NUCLEOTIDE SEQUENCE [LARGE SCALE GENOMIC DNA]</scope>
    <source>
        <strain evidence="4 5">DSM 25532</strain>
    </source>
</reference>
<dbReference type="GO" id="GO:0030288">
    <property type="term" value="C:outer membrane-bounded periplasmic space"/>
    <property type="evidence" value="ECO:0007669"/>
    <property type="project" value="TreeGrafter"/>
</dbReference>
<keyword evidence="2" id="KW-0732">Signal</keyword>
<evidence type="ECO:0000256" key="2">
    <source>
        <dbReference type="SAM" id="SignalP"/>
    </source>
</evidence>
<keyword evidence="5" id="KW-1185">Reference proteome</keyword>
<dbReference type="EMBL" id="QNRR01000007">
    <property type="protein sequence ID" value="RBP41403.1"/>
    <property type="molecule type" value="Genomic_DNA"/>
</dbReference>
<name>A0A366HFQ6_9BACT</name>
<dbReference type="InterPro" id="IPR029045">
    <property type="entry name" value="ClpP/crotonase-like_dom_sf"/>
</dbReference>
<proteinExistence type="predicted"/>
<dbReference type="Pfam" id="PF03572">
    <property type="entry name" value="Peptidase_S41"/>
    <property type="match status" value="1"/>
</dbReference>
<evidence type="ECO:0000313" key="4">
    <source>
        <dbReference type="EMBL" id="RBP41403.1"/>
    </source>
</evidence>
<dbReference type="Gene3D" id="3.90.226.10">
    <property type="entry name" value="2-enoyl-CoA Hydratase, Chain A, domain 1"/>
    <property type="match status" value="1"/>
</dbReference>
<comment type="caution">
    <text evidence="4">The sequence shown here is derived from an EMBL/GenBank/DDBJ whole genome shotgun (WGS) entry which is preliminary data.</text>
</comment>
<dbReference type="GO" id="GO:0008236">
    <property type="term" value="F:serine-type peptidase activity"/>
    <property type="evidence" value="ECO:0007669"/>
    <property type="project" value="InterPro"/>
</dbReference>
<feature type="domain" description="Tail specific protease" evidence="3">
    <location>
        <begin position="69"/>
        <end position="262"/>
    </location>
</feature>
<evidence type="ECO:0000256" key="1">
    <source>
        <dbReference type="SAM" id="MobiDB-lite"/>
    </source>
</evidence>
<dbReference type="GO" id="GO:0006508">
    <property type="term" value="P:proteolysis"/>
    <property type="evidence" value="ECO:0007669"/>
    <property type="project" value="InterPro"/>
</dbReference>
<organism evidence="4 5">
    <name type="scientific">Roseimicrobium gellanilyticum</name>
    <dbReference type="NCBI Taxonomy" id="748857"/>
    <lineage>
        <taxon>Bacteria</taxon>
        <taxon>Pseudomonadati</taxon>
        <taxon>Verrucomicrobiota</taxon>
        <taxon>Verrucomicrobiia</taxon>
        <taxon>Verrucomicrobiales</taxon>
        <taxon>Verrucomicrobiaceae</taxon>
        <taxon>Roseimicrobium</taxon>
    </lineage>
</organism>
<dbReference type="SUPFAM" id="SSF52096">
    <property type="entry name" value="ClpP/crotonase"/>
    <property type="match status" value="1"/>
</dbReference>
<dbReference type="AlphaFoldDB" id="A0A366HFQ6"/>
<dbReference type="OrthoDB" id="183613at2"/>
<dbReference type="PANTHER" id="PTHR32060">
    <property type="entry name" value="TAIL-SPECIFIC PROTEASE"/>
    <property type="match status" value="1"/>
</dbReference>
<accession>A0A366HFQ6</accession>
<dbReference type="PANTHER" id="PTHR32060:SF30">
    <property type="entry name" value="CARBOXY-TERMINAL PROCESSING PROTEASE CTPA"/>
    <property type="match status" value="1"/>
</dbReference>
<evidence type="ECO:0000259" key="3">
    <source>
        <dbReference type="SMART" id="SM00245"/>
    </source>
</evidence>
<dbReference type="RefSeq" id="WP_113960033.1">
    <property type="nucleotide sequence ID" value="NZ_QNRR01000007.1"/>
</dbReference>
<dbReference type="SMART" id="SM00245">
    <property type="entry name" value="TSPc"/>
    <property type="match status" value="1"/>
</dbReference>
<protein>
    <submittedName>
        <fullName evidence="4">Peptidase S41-like protein</fullName>
    </submittedName>
</protein>